<reference evidence="4" key="1">
    <citation type="journal article" date="2020" name="Nat. Commun.">
        <title>Genome sequence of the cluster root forming white lupin.</title>
        <authorList>
            <person name="Hufnagel B."/>
            <person name="Marques A."/>
            <person name="Soriano A."/>
            <person name="Marques L."/>
            <person name="Divol F."/>
            <person name="Doumas P."/>
            <person name="Sallet E."/>
            <person name="Mancinotti D."/>
            <person name="Carrere S."/>
            <person name="Marande W."/>
            <person name="Arribat S."/>
            <person name="Keller J."/>
            <person name="Huneau C."/>
            <person name="Blein T."/>
            <person name="Aime D."/>
            <person name="Laguerre M."/>
            <person name="Taylor J."/>
            <person name="Schubert V."/>
            <person name="Nelson M."/>
            <person name="Geu-Flores F."/>
            <person name="Crespi M."/>
            <person name="Gallardo-Guerrero K."/>
            <person name="Delaux P.-M."/>
            <person name="Salse J."/>
            <person name="Berges H."/>
            <person name="Guyot R."/>
            <person name="Gouzy J."/>
            <person name="Peret B."/>
        </authorList>
    </citation>
    <scope>NUCLEOTIDE SEQUENCE [LARGE SCALE GENOMIC DNA]</scope>
    <source>
        <strain evidence="4">cv. Amiga</strain>
    </source>
</reference>
<gene>
    <name evidence="3" type="ORF">Lalb_Chr07g0185551</name>
</gene>
<evidence type="ECO:0000256" key="2">
    <source>
        <dbReference type="SAM" id="Phobius"/>
    </source>
</evidence>
<keyword evidence="2" id="KW-0472">Membrane</keyword>
<proteinExistence type="predicted"/>
<dbReference type="EMBL" id="WOCE01000007">
    <property type="protein sequence ID" value="KAE9610337.1"/>
    <property type="molecule type" value="Genomic_DNA"/>
</dbReference>
<evidence type="ECO:0000256" key="1">
    <source>
        <dbReference type="SAM" id="MobiDB-lite"/>
    </source>
</evidence>
<protein>
    <recommendedName>
        <fullName evidence="5">Transmembrane protein</fullName>
    </recommendedName>
</protein>
<dbReference type="AlphaFoldDB" id="A0A6A4Q8U9"/>
<evidence type="ECO:0008006" key="5">
    <source>
        <dbReference type="Google" id="ProtNLM"/>
    </source>
</evidence>
<feature type="transmembrane region" description="Helical" evidence="2">
    <location>
        <begin position="131"/>
        <end position="151"/>
    </location>
</feature>
<accession>A0A6A4Q8U9</accession>
<evidence type="ECO:0000313" key="3">
    <source>
        <dbReference type="EMBL" id="KAE9610337.1"/>
    </source>
</evidence>
<keyword evidence="4" id="KW-1185">Reference proteome</keyword>
<feature type="transmembrane region" description="Helical" evidence="2">
    <location>
        <begin position="47"/>
        <end position="65"/>
    </location>
</feature>
<feature type="region of interest" description="Disordered" evidence="1">
    <location>
        <begin position="68"/>
        <end position="98"/>
    </location>
</feature>
<dbReference type="Proteomes" id="UP000447434">
    <property type="component" value="Chromosome 7"/>
</dbReference>
<sequence length="152" mass="15578">MNPFPTTSPHNTTQTSFIPLQSFSIREKRQQQTTLISNTIMARARHVFLVALVLFNIIVLSYGVAEAPKASSSSNGSAEVDDDYEGVIGTGASGAVSPSSVVAGPIGGPVPPGAFDKANKASAPSAATSSLQHFSVVAGATAATAVAGFFYF</sequence>
<name>A0A6A4Q8U9_LUPAL</name>
<organism evidence="3 4">
    <name type="scientific">Lupinus albus</name>
    <name type="common">White lupine</name>
    <name type="synonym">Lupinus termis</name>
    <dbReference type="NCBI Taxonomy" id="3870"/>
    <lineage>
        <taxon>Eukaryota</taxon>
        <taxon>Viridiplantae</taxon>
        <taxon>Streptophyta</taxon>
        <taxon>Embryophyta</taxon>
        <taxon>Tracheophyta</taxon>
        <taxon>Spermatophyta</taxon>
        <taxon>Magnoliopsida</taxon>
        <taxon>eudicotyledons</taxon>
        <taxon>Gunneridae</taxon>
        <taxon>Pentapetalae</taxon>
        <taxon>rosids</taxon>
        <taxon>fabids</taxon>
        <taxon>Fabales</taxon>
        <taxon>Fabaceae</taxon>
        <taxon>Papilionoideae</taxon>
        <taxon>50 kb inversion clade</taxon>
        <taxon>genistoids sensu lato</taxon>
        <taxon>core genistoids</taxon>
        <taxon>Genisteae</taxon>
        <taxon>Lupinus</taxon>
    </lineage>
</organism>
<keyword evidence="2" id="KW-0812">Transmembrane</keyword>
<comment type="caution">
    <text evidence="3">The sequence shown here is derived from an EMBL/GenBank/DDBJ whole genome shotgun (WGS) entry which is preliminary data.</text>
</comment>
<evidence type="ECO:0000313" key="4">
    <source>
        <dbReference type="Proteomes" id="UP000447434"/>
    </source>
</evidence>
<keyword evidence="2" id="KW-1133">Transmembrane helix</keyword>